<evidence type="ECO:0000256" key="4">
    <source>
        <dbReference type="ARBA" id="ARBA00022475"/>
    </source>
</evidence>
<keyword evidence="15" id="KW-1185">Reference proteome</keyword>
<dbReference type="InterPro" id="IPR027417">
    <property type="entry name" value="P-loop_NTPase"/>
</dbReference>
<evidence type="ECO:0000256" key="5">
    <source>
        <dbReference type="ARBA" id="ARBA00022519"/>
    </source>
</evidence>
<keyword evidence="4" id="KW-1003">Cell membrane</keyword>
<evidence type="ECO:0000313" key="14">
    <source>
        <dbReference type="EMBL" id="CCD37509.1"/>
    </source>
</evidence>
<dbReference type="AlphaFoldDB" id="G4M8N0"/>
<keyword evidence="6 12" id="KW-0812">Transmembrane</keyword>
<dbReference type="SMART" id="SM00382">
    <property type="entry name" value="AAA"/>
    <property type="match status" value="1"/>
</dbReference>
<evidence type="ECO:0000256" key="7">
    <source>
        <dbReference type="ARBA" id="ARBA00022741"/>
    </source>
</evidence>
<dbReference type="STRING" id="1055526.BKIR_c19_4765"/>
<evidence type="ECO:0000256" key="11">
    <source>
        <dbReference type="SAM" id="MobiDB-lite"/>
    </source>
</evidence>
<comment type="caution">
    <text evidence="14">The sequence shown here is derived from an EMBL/GenBank/DDBJ whole genome shotgun (WGS) entry which is preliminary data.</text>
</comment>
<evidence type="ECO:0000256" key="9">
    <source>
        <dbReference type="ARBA" id="ARBA00022989"/>
    </source>
</evidence>
<dbReference type="BioCyc" id="CBUR1055526:G10QW-1497-MONOMER"/>
<comment type="subcellular location">
    <subcellularLocation>
        <location evidence="1">Cell membrane</location>
        <topology evidence="1">Multi-pass membrane protein</topology>
    </subcellularLocation>
</comment>
<reference evidence="14 15" key="1">
    <citation type="submission" date="2011-09" db="EMBL/GenBank/DDBJ databases">
        <authorList>
            <person name="Carlier A."/>
        </authorList>
    </citation>
    <scope>NUCLEOTIDE SEQUENCE [LARGE SCALE GENOMIC DNA]</scope>
    <source>
        <strain evidence="14 15">UZHbot1</strain>
    </source>
</reference>
<keyword evidence="7" id="KW-0547">Nucleotide-binding</keyword>
<evidence type="ECO:0000256" key="6">
    <source>
        <dbReference type="ARBA" id="ARBA00022692"/>
    </source>
</evidence>
<feature type="compositionally biased region" description="Basic residues" evidence="11">
    <location>
        <begin position="266"/>
        <end position="282"/>
    </location>
</feature>
<proteinExistence type="inferred from homology"/>
<keyword evidence="3" id="KW-0813">Transport</keyword>
<keyword evidence="10 12" id="KW-0472">Membrane</keyword>
<dbReference type="Gene3D" id="1.10.3720.10">
    <property type="entry name" value="MetI-like"/>
    <property type="match status" value="1"/>
</dbReference>
<dbReference type="SUPFAM" id="SSF52540">
    <property type="entry name" value="P-loop containing nucleoside triphosphate hydrolases"/>
    <property type="match status" value="1"/>
</dbReference>
<dbReference type="PROSITE" id="PS50893">
    <property type="entry name" value="ABC_TRANSPORTER_2"/>
    <property type="match status" value="1"/>
</dbReference>
<dbReference type="HOGENOM" id="CLU_544783_0_0_4"/>
<organism evidence="14 15">
    <name type="scientific">Candidatus Paraburkholderia kirkii UZHbot1</name>
    <dbReference type="NCBI Taxonomy" id="1055526"/>
    <lineage>
        <taxon>Bacteria</taxon>
        <taxon>Pseudomonadati</taxon>
        <taxon>Pseudomonadota</taxon>
        <taxon>Betaproteobacteria</taxon>
        <taxon>Burkholderiales</taxon>
        <taxon>Burkholderiaceae</taxon>
        <taxon>Paraburkholderia</taxon>
    </lineage>
</organism>
<evidence type="ECO:0000256" key="1">
    <source>
        <dbReference type="ARBA" id="ARBA00004651"/>
    </source>
</evidence>
<dbReference type="InterPro" id="IPR003439">
    <property type="entry name" value="ABC_transporter-like_ATP-bd"/>
</dbReference>
<dbReference type="GO" id="GO:0016887">
    <property type="term" value="F:ATP hydrolysis activity"/>
    <property type="evidence" value="ECO:0007669"/>
    <property type="project" value="InterPro"/>
</dbReference>
<feature type="transmembrane region" description="Helical" evidence="12">
    <location>
        <begin position="420"/>
        <end position="441"/>
    </location>
</feature>
<evidence type="ECO:0000256" key="10">
    <source>
        <dbReference type="ARBA" id="ARBA00023136"/>
    </source>
</evidence>
<dbReference type="PANTHER" id="PTHR42788">
    <property type="entry name" value="TAURINE IMPORT ATP-BINDING PROTEIN-RELATED"/>
    <property type="match status" value="1"/>
</dbReference>
<name>G4M8N0_9BURK</name>
<evidence type="ECO:0000259" key="13">
    <source>
        <dbReference type="PROSITE" id="PS50893"/>
    </source>
</evidence>
<gene>
    <name evidence="14" type="ORF">BKIR_c19_4765</name>
</gene>
<dbReference type="Proteomes" id="UP000003511">
    <property type="component" value="Unassembled WGS sequence"/>
</dbReference>
<dbReference type="GO" id="GO:0055085">
    <property type="term" value="P:transmembrane transport"/>
    <property type="evidence" value="ECO:0007669"/>
    <property type="project" value="InterPro"/>
</dbReference>
<keyword evidence="5" id="KW-0997">Cell inner membrane</keyword>
<evidence type="ECO:0000256" key="3">
    <source>
        <dbReference type="ARBA" id="ARBA00022448"/>
    </source>
</evidence>
<keyword evidence="9 12" id="KW-1133">Transmembrane helix</keyword>
<dbReference type="Gene3D" id="3.40.50.300">
    <property type="entry name" value="P-loop containing nucleotide triphosphate hydrolases"/>
    <property type="match status" value="1"/>
</dbReference>
<evidence type="ECO:0000256" key="12">
    <source>
        <dbReference type="SAM" id="Phobius"/>
    </source>
</evidence>
<evidence type="ECO:0000256" key="8">
    <source>
        <dbReference type="ARBA" id="ARBA00022840"/>
    </source>
</evidence>
<dbReference type="InterPro" id="IPR035906">
    <property type="entry name" value="MetI-like_sf"/>
</dbReference>
<dbReference type="EMBL" id="CAFE01000106">
    <property type="protein sequence ID" value="CCD37509.1"/>
    <property type="molecule type" value="Genomic_DNA"/>
</dbReference>
<dbReference type="PROSITE" id="PS00211">
    <property type="entry name" value="ABC_TRANSPORTER_1"/>
    <property type="match status" value="1"/>
</dbReference>
<accession>G4M8N0</accession>
<comment type="similarity">
    <text evidence="2">Belongs to the ABC transporter superfamily.</text>
</comment>
<reference evidence="14 15" key="2">
    <citation type="submission" date="2011-10" db="EMBL/GenBank/DDBJ databases">
        <title>Draft genome sequence of Candidatus Burkholderia kirkii.</title>
        <authorList>
            <person name="Carlier A.L."/>
            <person name="Eberl L."/>
        </authorList>
    </citation>
    <scope>NUCLEOTIDE SEQUENCE [LARGE SCALE GENOMIC DNA]</scope>
    <source>
        <strain evidence="14 15">UZHbot1</strain>
    </source>
</reference>
<dbReference type="CDD" id="cd06261">
    <property type="entry name" value="TM_PBP2"/>
    <property type="match status" value="1"/>
</dbReference>
<evidence type="ECO:0000313" key="15">
    <source>
        <dbReference type="Proteomes" id="UP000003511"/>
    </source>
</evidence>
<dbReference type="InterPro" id="IPR050166">
    <property type="entry name" value="ABC_transporter_ATP-bind"/>
</dbReference>
<dbReference type="Pfam" id="PF00005">
    <property type="entry name" value="ABC_tran"/>
    <property type="match status" value="1"/>
</dbReference>
<dbReference type="SUPFAM" id="SSF161098">
    <property type="entry name" value="MetI-like"/>
    <property type="match status" value="1"/>
</dbReference>
<dbReference type="GO" id="GO:0005524">
    <property type="term" value="F:ATP binding"/>
    <property type="evidence" value="ECO:0007669"/>
    <property type="project" value="UniProtKB-KW"/>
</dbReference>
<dbReference type="Pfam" id="PF00528">
    <property type="entry name" value="BPD_transp_1"/>
    <property type="match status" value="1"/>
</dbReference>
<dbReference type="GO" id="GO:0005886">
    <property type="term" value="C:plasma membrane"/>
    <property type="evidence" value="ECO:0007669"/>
    <property type="project" value="UniProtKB-SubCell"/>
</dbReference>
<dbReference type="CDD" id="cd03293">
    <property type="entry name" value="ABC_NrtD_SsuB_transporters"/>
    <property type="match status" value="1"/>
</dbReference>
<dbReference type="InterPro" id="IPR017871">
    <property type="entry name" value="ABC_transporter-like_CS"/>
</dbReference>
<dbReference type="InterPro" id="IPR003593">
    <property type="entry name" value="AAA+_ATPase"/>
</dbReference>
<feature type="region of interest" description="Disordered" evidence="11">
    <location>
        <begin position="254"/>
        <end position="298"/>
    </location>
</feature>
<feature type="domain" description="ABC transporter" evidence="13">
    <location>
        <begin position="9"/>
        <end position="237"/>
    </location>
</feature>
<sequence length="500" mass="54979">MPSLSKYALALEDVTCTFASHESRPRDTSLAIAPGEFVSVVGPTGCGKSTLLNVSAGLLEPSSGTVKVFGETLKGINRRAGYMFQADALMPWRSALDNVTAGLAFQGVSKSEADARGEEWLKRVGLGGFGDRYPHQLSGGMRKRVAMGQTLILDPDIILMDEPFSALDIQTRQLIENELLDLWAAKRKAVLFITHDLDEAISMSDRVVVLAAGPGAHPIGEFTIDLPRPRDVAEIRSHPRFVRAARTDLGLGDLHPPLGDADRNGARVRHRHGGGARRRPLARARADDERAPRSLHQGRQLDAARDSRAHLRGVVRARHLVEGRAGRHARVFHRVLQRLHQGMKEVSPVVLANARMLGANRKQLLRHVYLPSATSWVFSSLHTSVGLAFVGSVVGEYLGSARGVGYLILQAEGTFDINTVFAGILVLTAFALVLDGLVALVERRLMKWQPRSGKTKSFSRSRAWSAWSHTARHMPSGWARHRARQNVSLWFAQFDYVLRG</sequence>
<keyword evidence="8" id="KW-0067">ATP-binding</keyword>
<dbReference type="PANTHER" id="PTHR42788:SF13">
    <property type="entry name" value="ALIPHATIC SULFONATES IMPORT ATP-BINDING PROTEIN SSUB"/>
    <property type="match status" value="1"/>
</dbReference>
<protein>
    <submittedName>
        <fullName evidence="14">ABC-type nitrate/sulfonate/bicarbonate transport system, ATPase component</fullName>
    </submittedName>
</protein>
<dbReference type="InterPro" id="IPR000515">
    <property type="entry name" value="MetI-like"/>
</dbReference>
<evidence type="ECO:0000256" key="2">
    <source>
        <dbReference type="ARBA" id="ARBA00005417"/>
    </source>
</evidence>